<keyword evidence="4 7" id="KW-1133">Transmembrane helix</keyword>
<feature type="transmembrane region" description="Helical" evidence="7">
    <location>
        <begin position="61"/>
        <end position="83"/>
    </location>
</feature>
<dbReference type="PRINTS" id="PR00237">
    <property type="entry name" value="GPCRRHODOPSN"/>
</dbReference>
<dbReference type="PROSITE" id="PS00237">
    <property type="entry name" value="G_PROTEIN_RECEP_F1_1"/>
    <property type="match status" value="1"/>
</dbReference>
<protein>
    <recommendedName>
        <fullName evidence="8">G-protein coupled receptors family 1 profile domain-containing protein</fullName>
    </recommendedName>
</protein>
<keyword evidence="6" id="KW-0807">Transducer</keyword>
<organism evidence="9 10">
    <name type="scientific">Nematostella vectensis</name>
    <name type="common">Starlet sea anemone</name>
    <dbReference type="NCBI Taxonomy" id="45351"/>
    <lineage>
        <taxon>Eukaryota</taxon>
        <taxon>Metazoa</taxon>
        <taxon>Cnidaria</taxon>
        <taxon>Anthozoa</taxon>
        <taxon>Hexacorallia</taxon>
        <taxon>Actiniaria</taxon>
        <taxon>Edwardsiidae</taxon>
        <taxon>Nematostella</taxon>
    </lineage>
</organism>
<evidence type="ECO:0000313" key="9">
    <source>
        <dbReference type="EMBL" id="EDO36973.1"/>
    </source>
</evidence>
<feature type="transmembrane region" description="Helical" evidence="7">
    <location>
        <begin position="259"/>
        <end position="280"/>
    </location>
</feature>
<dbReference type="PROSITE" id="PS50262">
    <property type="entry name" value="G_PROTEIN_RECEP_F1_2"/>
    <property type="match status" value="1"/>
</dbReference>
<feature type="transmembrane region" description="Helical" evidence="7">
    <location>
        <begin position="227"/>
        <end position="247"/>
    </location>
</feature>
<evidence type="ECO:0000256" key="6">
    <source>
        <dbReference type="RuleBase" id="RU000688"/>
    </source>
</evidence>
<dbReference type="CDD" id="cd00637">
    <property type="entry name" value="7tm_classA_rhodopsin-like"/>
    <property type="match status" value="1"/>
</dbReference>
<dbReference type="GO" id="GO:0004930">
    <property type="term" value="F:G protein-coupled receptor activity"/>
    <property type="evidence" value="ECO:0007669"/>
    <property type="project" value="UniProtKB-KW"/>
</dbReference>
<dbReference type="PANTHER" id="PTHR22750">
    <property type="entry name" value="G-PROTEIN COUPLED RECEPTOR"/>
    <property type="match status" value="1"/>
</dbReference>
<dbReference type="HOGENOM" id="CLU_009579_14_1_1"/>
<name>A7SH26_NEMVE</name>
<evidence type="ECO:0000259" key="8">
    <source>
        <dbReference type="PROSITE" id="PS50262"/>
    </source>
</evidence>
<dbReference type="SUPFAM" id="SSF81321">
    <property type="entry name" value="Family A G protein-coupled receptor-like"/>
    <property type="match status" value="1"/>
</dbReference>
<dbReference type="AlphaFoldDB" id="A7SH26"/>
<dbReference type="Pfam" id="PF00001">
    <property type="entry name" value="7tm_1"/>
    <property type="match status" value="2"/>
</dbReference>
<comment type="subcellular location">
    <subcellularLocation>
        <location evidence="1">Cell membrane</location>
        <topology evidence="1">Multi-pass membrane protein</topology>
    </subcellularLocation>
</comment>
<dbReference type="InterPro" id="IPR017452">
    <property type="entry name" value="GPCR_Rhodpsn_7TM"/>
</dbReference>
<proteinExistence type="inferred from homology"/>
<evidence type="ECO:0000256" key="3">
    <source>
        <dbReference type="ARBA" id="ARBA00022692"/>
    </source>
</evidence>
<dbReference type="GO" id="GO:0005886">
    <property type="term" value="C:plasma membrane"/>
    <property type="evidence" value="ECO:0007669"/>
    <property type="project" value="UniProtKB-SubCell"/>
</dbReference>
<dbReference type="InParanoid" id="A7SH26"/>
<comment type="similarity">
    <text evidence="6">Belongs to the G-protein coupled receptor 1 family.</text>
</comment>
<feature type="domain" description="G-protein coupled receptors family 1 profile" evidence="8">
    <location>
        <begin position="40"/>
        <end position="278"/>
    </location>
</feature>
<evidence type="ECO:0000256" key="7">
    <source>
        <dbReference type="SAM" id="Phobius"/>
    </source>
</evidence>
<evidence type="ECO:0000313" key="10">
    <source>
        <dbReference type="Proteomes" id="UP000001593"/>
    </source>
</evidence>
<accession>A7SH26</accession>
<dbReference type="OMA" id="GLEYTHI"/>
<keyword evidence="10" id="KW-1185">Reference proteome</keyword>
<sequence>MSFNGCHPYSTWAKHGQINLTEFAIIAVLNGFAILPTIALNALVLVSIWRTPELHTPSMVLMGNLALSDFGVGAITQPALIIWAYVELYIEDSPRTLCYSSQAFGSIATVFAGVSLLSVSAVGFDRFLALHLHLRYSTIVTAKRTFAVCLSFWAFSLLVVLLWFTLGVSIYNFTVNGCIIALFGITIVRYLYIYKVIKRHQTQIHAEQSNLFSTDIKQYKKSVINSIVVYFVFAICSTPFVCALTYYEITKDNILSPKAFRLTVSLLLANSLVNPVIFCWKIKELRLAVWQIVMKLKISLIGNDK</sequence>
<evidence type="ECO:0000256" key="4">
    <source>
        <dbReference type="ARBA" id="ARBA00022989"/>
    </source>
</evidence>
<feature type="transmembrane region" description="Helical" evidence="7">
    <location>
        <begin position="170"/>
        <end position="192"/>
    </location>
</feature>
<keyword evidence="5 7" id="KW-0472">Membrane</keyword>
<dbReference type="eggNOG" id="KOG3656">
    <property type="taxonomic scope" value="Eukaryota"/>
</dbReference>
<dbReference type="SMART" id="SM01381">
    <property type="entry name" value="7TM_GPCR_Srsx"/>
    <property type="match status" value="1"/>
</dbReference>
<dbReference type="FunCoup" id="A7SH26">
    <property type="interactions" value="49"/>
</dbReference>
<feature type="transmembrane region" description="Helical" evidence="7">
    <location>
        <begin position="103"/>
        <end position="124"/>
    </location>
</feature>
<dbReference type="Proteomes" id="UP000001593">
    <property type="component" value="Unassembled WGS sequence"/>
</dbReference>
<keyword evidence="3 6" id="KW-0812">Transmembrane</keyword>
<feature type="transmembrane region" description="Helical" evidence="7">
    <location>
        <begin position="145"/>
        <end position="164"/>
    </location>
</feature>
<dbReference type="Gene3D" id="1.20.1070.10">
    <property type="entry name" value="Rhodopsin 7-helix transmembrane proteins"/>
    <property type="match status" value="1"/>
</dbReference>
<evidence type="ECO:0000256" key="2">
    <source>
        <dbReference type="ARBA" id="ARBA00022475"/>
    </source>
</evidence>
<dbReference type="PhylomeDB" id="A7SH26"/>
<gene>
    <name evidence="9" type="ORF">NEMVEDRAFT_v1g212185</name>
</gene>
<keyword evidence="6" id="KW-0675">Receptor</keyword>
<feature type="transmembrane region" description="Helical" evidence="7">
    <location>
        <begin position="23"/>
        <end position="49"/>
    </location>
</feature>
<keyword evidence="2" id="KW-1003">Cell membrane</keyword>
<dbReference type="EMBL" id="DS469657">
    <property type="protein sequence ID" value="EDO36973.1"/>
    <property type="molecule type" value="Genomic_DNA"/>
</dbReference>
<evidence type="ECO:0000256" key="1">
    <source>
        <dbReference type="ARBA" id="ARBA00004651"/>
    </source>
</evidence>
<dbReference type="OrthoDB" id="5972513at2759"/>
<keyword evidence="6" id="KW-0297">G-protein coupled receptor</keyword>
<evidence type="ECO:0000256" key="5">
    <source>
        <dbReference type="ARBA" id="ARBA00023136"/>
    </source>
</evidence>
<dbReference type="InterPro" id="IPR000276">
    <property type="entry name" value="GPCR_Rhodpsn"/>
</dbReference>
<reference evidence="9 10" key="1">
    <citation type="journal article" date="2007" name="Science">
        <title>Sea anemone genome reveals ancestral eumetazoan gene repertoire and genomic organization.</title>
        <authorList>
            <person name="Putnam N.H."/>
            <person name="Srivastava M."/>
            <person name="Hellsten U."/>
            <person name="Dirks B."/>
            <person name="Chapman J."/>
            <person name="Salamov A."/>
            <person name="Terry A."/>
            <person name="Shapiro H."/>
            <person name="Lindquist E."/>
            <person name="Kapitonov V.V."/>
            <person name="Jurka J."/>
            <person name="Genikhovich G."/>
            <person name="Grigoriev I.V."/>
            <person name="Lucas S.M."/>
            <person name="Steele R.E."/>
            <person name="Finnerty J.R."/>
            <person name="Technau U."/>
            <person name="Martindale M.Q."/>
            <person name="Rokhsar D.S."/>
        </authorList>
    </citation>
    <scope>NUCLEOTIDE SEQUENCE [LARGE SCALE GENOMIC DNA]</scope>
    <source>
        <strain evidence="10">CH2 X CH6</strain>
    </source>
</reference>